<keyword evidence="3" id="KW-0805">Transcription regulation</keyword>
<dbReference type="GO" id="GO:0006351">
    <property type="term" value="P:DNA-templated transcription"/>
    <property type="evidence" value="ECO:0007669"/>
    <property type="project" value="InterPro"/>
</dbReference>
<feature type="region of interest" description="Disordered" evidence="7">
    <location>
        <begin position="149"/>
        <end position="191"/>
    </location>
</feature>
<sequence>MEITQSSNSPQSDSSFPPQGQIQIEITGNDPNDTNRKRIRVACDTCRQKKIKCNGTFPCNNCSQGKFVRECRYSERPVKKIRPVVKERPKKDKTTTKKATKENDSDAKPQSFDRPVSSGTDFESRLNKIENVVLKIADNMERLSRNLEHASGHNHGLESSSEPEYRDYSRTSSFSASGTTNANHIGVTPNKDHLAEDTNSILNIRPWDEFVGTHSISCIFSNDSLKWMENTLGPHGEEYLTPIRNLPLIFFSELKPHALRWVDPPVVDKFQRKKLLESPFPSDQNFVKQLLDLYYEEITMINILCDETWIRGLFASYYNNFMEPERKRRRFKLSELLIMTCVLLISLSCRIEGDFRKFTVHPHDNDNTYLKDYSEKRLLETQDTLLNNAIFYYQRVSVLSEGLDTIEGILLLSIYIESNWLTSFFNYIPIAVAIRFAQELGLHRAETYKNLSLKEQERRRRIWWFCYFFDIEFCFKSGKPPIINASDVTTNSDEDIFQYFKKSAAEGSDNSTAGSICNAIVSDVLKQGNSLSLGLNVLRLVRNSKFYNNTVYFHFSILLLTRIRSKSYHELFVASAQKKDFNEISNVLERLNAEMFELASYSSEESKPKFYNDPTFTPYHGSPASNSENNFCSQTNAETVLAFKMSYFSHLMIINRYPFMIATSNSQLDDRILHFRNTSLDSARTILHLTHQWNMTKSSTIFSGWAMYFPVAAFLVISASILNHPTLEESKKDIDLLVFTSLNFFKSSCNWQRNIDPSMSRKKLYVNKILAIELIIRLMLRIVIKVYETATEDYITERNIQLKEYLEDAKSKFPEIFENHKEFTHKLMGVIGASPFGSSGDDYTNKRGTHSANGSNASSVSTTNNTPRNSSTGFVAGSPSYNPALSNIMNNDVHQGPLPDSITDPMPSISYALFNDYLENDASAGMAINQFNNLPNFFFDNNLGV</sequence>
<evidence type="ECO:0000256" key="1">
    <source>
        <dbReference type="ARBA" id="ARBA00004123"/>
    </source>
</evidence>
<dbReference type="Proteomes" id="UP000011777">
    <property type="component" value="Unassembled WGS sequence"/>
</dbReference>
<feature type="compositionally biased region" description="Low complexity" evidence="7">
    <location>
        <begin position="1"/>
        <end position="19"/>
    </location>
</feature>
<evidence type="ECO:0000256" key="3">
    <source>
        <dbReference type="ARBA" id="ARBA00023015"/>
    </source>
</evidence>
<dbReference type="GO" id="GO:0000981">
    <property type="term" value="F:DNA-binding transcription factor activity, RNA polymerase II-specific"/>
    <property type="evidence" value="ECO:0007669"/>
    <property type="project" value="InterPro"/>
</dbReference>
<evidence type="ECO:0000256" key="6">
    <source>
        <dbReference type="ARBA" id="ARBA00023242"/>
    </source>
</evidence>
<evidence type="ECO:0000313" key="9">
    <source>
        <dbReference type="EMBL" id="EMG46364.1"/>
    </source>
</evidence>
<dbReference type="GO" id="GO:0005634">
    <property type="term" value="C:nucleus"/>
    <property type="evidence" value="ECO:0007669"/>
    <property type="project" value="UniProtKB-SubCell"/>
</dbReference>
<dbReference type="SMART" id="SM00906">
    <property type="entry name" value="Fungal_trans"/>
    <property type="match status" value="1"/>
</dbReference>
<evidence type="ECO:0000256" key="5">
    <source>
        <dbReference type="ARBA" id="ARBA00023163"/>
    </source>
</evidence>
<dbReference type="EMBL" id="AOGT01002034">
    <property type="protein sequence ID" value="EMG46364.1"/>
    <property type="molecule type" value="Genomic_DNA"/>
</dbReference>
<feature type="region of interest" description="Disordered" evidence="7">
    <location>
        <begin position="82"/>
        <end position="121"/>
    </location>
</feature>
<dbReference type="eggNOG" id="ENOG502QZJZ">
    <property type="taxonomic scope" value="Eukaryota"/>
</dbReference>
<feature type="non-terminal residue" evidence="9">
    <location>
        <position position="1"/>
    </location>
</feature>
<dbReference type="PANTHER" id="PTHR46910:SF37">
    <property type="entry name" value="ZN(II)2CYS6 TRANSCRIPTION FACTOR (EUROFUNG)"/>
    <property type="match status" value="1"/>
</dbReference>
<gene>
    <name evidence="9" type="ORF">G210_3384</name>
</gene>
<keyword evidence="2" id="KW-0479">Metal-binding</keyword>
<dbReference type="OrthoDB" id="2123952at2759"/>
<dbReference type="Gene3D" id="4.10.240.10">
    <property type="entry name" value="Zn(2)-C6 fungal-type DNA-binding domain"/>
    <property type="match status" value="1"/>
</dbReference>
<dbReference type="CDD" id="cd00067">
    <property type="entry name" value="GAL4"/>
    <property type="match status" value="1"/>
</dbReference>
<feature type="compositionally biased region" description="Polar residues" evidence="7">
    <location>
        <begin position="20"/>
        <end position="32"/>
    </location>
</feature>
<protein>
    <recommendedName>
        <fullName evidence="8">Zn(2)-C6 fungal-type domain-containing protein</fullName>
    </recommendedName>
</protein>
<dbReference type="AlphaFoldDB" id="M3JVF4"/>
<dbReference type="InterPro" id="IPR050987">
    <property type="entry name" value="AtrR-like"/>
</dbReference>
<feature type="region of interest" description="Disordered" evidence="7">
    <location>
        <begin position="841"/>
        <end position="876"/>
    </location>
</feature>
<accession>M3JVF4</accession>
<keyword evidence="5" id="KW-0804">Transcription</keyword>
<dbReference type="PROSITE" id="PS00463">
    <property type="entry name" value="ZN2_CY6_FUNGAL_1"/>
    <property type="match status" value="1"/>
</dbReference>
<dbReference type="PANTHER" id="PTHR46910">
    <property type="entry name" value="TRANSCRIPTION FACTOR PDR1"/>
    <property type="match status" value="1"/>
</dbReference>
<dbReference type="GO" id="GO:0008270">
    <property type="term" value="F:zinc ion binding"/>
    <property type="evidence" value="ECO:0007669"/>
    <property type="project" value="InterPro"/>
</dbReference>
<feature type="region of interest" description="Disordered" evidence="7">
    <location>
        <begin position="1"/>
        <end position="36"/>
    </location>
</feature>
<evidence type="ECO:0000256" key="7">
    <source>
        <dbReference type="SAM" id="MobiDB-lite"/>
    </source>
</evidence>
<dbReference type="STRING" id="1245528.M3JVF4"/>
<keyword evidence="10" id="KW-1185">Reference proteome</keyword>
<dbReference type="HOGENOM" id="CLU_013659_0_0_1"/>
<comment type="caution">
    <text evidence="9">The sequence shown here is derived from an EMBL/GenBank/DDBJ whole genome shotgun (WGS) entry which is preliminary data.</text>
</comment>
<feature type="compositionally biased region" description="Polar residues" evidence="7">
    <location>
        <begin position="170"/>
        <end position="183"/>
    </location>
</feature>
<evidence type="ECO:0000256" key="2">
    <source>
        <dbReference type="ARBA" id="ARBA00022723"/>
    </source>
</evidence>
<reference evidence="9 10" key="1">
    <citation type="submission" date="2013-02" db="EMBL/GenBank/DDBJ databases">
        <title>Genome sequence of Candida maltosa Xu316, a potential industrial strain for xylitol and ethanol production.</title>
        <authorList>
            <person name="Yu J."/>
            <person name="Wang Q."/>
            <person name="Geng X."/>
            <person name="Bao W."/>
            <person name="He P."/>
            <person name="Cai J."/>
        </authorList>
    </citation>
    <scope>NUCLEOTIDE SEQUENCE [LARGE SCALE GENOMIC DNA]</scope>
    <source>
        <strain evidence="10">Xu316</strain>
    </source>
</reference>
<keyword evidence="6" id="KW-0539">Nucleus</keyword>
<dbReference type="InterPro" id="IPR036864">
    <property type="entry name" value="Zn2-C6_fun-type_DNA-bd_sf"/>
</dbReference>
<feature type="compositionally biased region" description="Low complexity" evidence="7">
    <location>
        <begin position="851"/>
        <end position="872"/>
    </location>
</feature>
<evidence type="ECO:0000313" key="10">
    <source>
        <dbReference type="Proteomes" id="UP000011777"/>
    </source>
</evidence>
<evidence type="ECO:0000259" key="8">
    <source>
        <dbReference type="PROSITE" id="PS50048"/>
    </source>
</evidence>
<proteinExistence type="predicted"/>
<feature type="compositionally biased region" description="Basic and acidic residues" evidence="7">
    <location>
        <begin position="82"/>
        <end position="107"/>
    </location>
</feature>
<organism evidence="9 10">
    <name type="scientific">Candida maltosa (strain Xu316)</name>
    <name type="common">Yeast</name>
    <dbReference type="NCBI Taxonomy" id="1245528"/>
    <lineage>
        <taxon>Eukaryota</taxon>
        <taxon>Fungi</taxon>
        <taxon>Dikarya</taxon>
        <taxon>Ascomycota</taxon>
        <taxon>Saccharomycotina</taxon>
        <taxon>Pichiomycetes</taxon>
        <taxon>Debaryomycetaceae</taxon>
        <taxon>Candida/Lodderomyces clade</taxon>
        <taxon>Candida</taxon>
    </lineage>
</organism>
<keyword evidence="4" id="KW-0238">DNA-binding</keyword>
<name>M3JVF4_CANMX</name>
<evidence type="ECO:0000256" key="4">
    <source>
        <dbReference type="ARBA" id="ARBA00023125"/>
    </source>
</evidence>
<dbReference type="InterPro" id="IPR001138">
    <property type="entry name" value="Zn2Cys6_DnaBD"/>
</dbReference>
<dbReference type="OMA" id="EYRFSNC"/>
<comment type="subcellular location">
    <subcellularLocation>
        <location evidence="1">Nucleus</location>
    </subcellularLocation>
</comment>
<dbReference type="SMART" id="SM00066">
    <property type="entry name" value="GAL4"/>
    <property type="match status" value="1"/>
</dbReference>
<dbReference type="PROSITE" id="PS50048">
    <property type="entry name" value="ZN2_CY6_FUNGAL_2"/>
    <property type="match status" value="1"/>
</dbReference>
<dbReference type="SUPFAM" id="SSF57701">
    <property type="entry name" value="Zn2/Cys6 DNA-binding domain"/>
    <property type="match status" value="1"/>
</dbReference>
<dbReference type="Pfam" id="PF00172">
    <property type="entry name" value="Zn_clus"/>
    <property type="match status" value="1"/>
</dbReference>
<dbReference type="CDD" id="cd12148">
    <property type="entry name" value="fungal_TF_MHR"/>
    <property type="match status" value="1"/>
</dbReference>
<dbReference type="Pfam" id="PF04082">
    <property type="entry name" value="Fungal_trans"/>
    <property type="match status" value="1"/>
</dbReference>
<dbReference type="GO" id="GO:0003677">
    <property type="term" value="F:DNA binding"/>
    <property type="evidence" value="ECO:0007669"/>
    <property type="project" value="UniProtKB-KW"/>
</dbReference>
<feature type="domain" description="Zn(2)-C6 fungal-type" evidence="8">
    <location>
        <begin position="42"/>
        <end position="73"/>
    </location>
</feature>
<dbReference type="InterPro" id="IPR007219">
    <property type="entry name" value="XnlR_reg_dom"/>
</dbReference>